<protein>
    <recommendedName>
        <fullName evidence="3">LsmAD domain-containing protein</fullName>
    </recommendedName>
</protein>
<dbReference type="SMART" id="SM01272">
    <property type="entry name" value="LsmAD"/>
    <property type="match status" value="1"/>
</dbReference>
<dbReference type="SUPFAM" id="SSF48452">
    <property type="entry name" value="TPR-like"/>
    <property type="match status" value="1"/>
</dbReference>
<evidence type="ECO:0000256" key="1">
    <source>
        <dbReference type="PROSITE-ProRule" id="PRU00023"/>
    </source>
</evidence>
<dbReference type="EMBL" id="QUSY01000251">
    <property type="protein sequence ID" value="RHY31030.1"/>
    <property type="molecule type" value="Genomic_DNA"/>
</dbReference>
<dbReference type="PROSITE" id="PS50088">
    <property type="entry name" value="ANK_REPEAT"/>
    <property type="match status" value="1"/>
</dbReference>
<dbReference type="AlphaFoldDB" id="A0A418AZI8"/>
<dbReference type="PANTHER" id="PTHR12854">
    <property type="entry name" value="ATAXIN 2-RELATED"/>
    <property type="match status" value="1"/>
</dbReference>
<keyword evidence="1" id="KW-0040">ANK repeat</keyword>
<name>A0A418AZI8_9STRA</name>
<gene>
    <name evidence="4" type="ORF">DYB32_003825</name>
</gene>
<dbReference type="GO" id="GO:0034063">
    <property type="term" value="P:stress granule assembly"/>
    <property type="evidence" value="ECO:0007669"/>
    <property type="project" value="TreeGrafter"/>
</dbReference>
<feature type="region of interest" description="Disordered" evidence="2">
    <location>
        <begin position="648"/>
        <end position="696"/>
    </location>
</feature>
<feature type="compositionally biased region" description="Polar residues" evidence="2">
    <location>
        <begin position="523"/>
        <end position="545"/>
    </location>
</feature>
<dbReference type="SUPFAM" id="SSF48403">
    <property type="entry name" value="Ankyrin repeat"/>
    <property type="match status" value="1"/>
</dbReference>
<feature type="region of interest" description="Disordered" evidence="2">
    <location>
        <begin position="509"/>
        <end position="546"/>
    </location>
</feature>
<dbReference type="VEuPathDB" id="FungiDB:H310_03344"/>
<dbReference type="Gene3D" id="1.25.40.10">
    <property type="entry name" value="Tetratricopeptide repeat domain"/>
    <property type="match status" value="1"/>
</dbReference>
<dbReference type="Gene3D" id="1.25.40.20">
    <property type="entry name" value="Ankyrin repeat-containing domain"/>
    <property type="match status" value="1"/>
</dbReference>
<feature type="domain" description="LsmAD" evidence="3">
    <location>
        <begin position="604"/>
        <end position="671"/>
    </location>
</feature>
<dbReference type="GO" id="GO:0010494">
    <property type="term" value="C:cytoplasmic stress granule"/>
    <property type="evidence" value="ECO:0007669"/>
    <property type="project" value="TreeGrafter"/>
</dbReference>
<dbReference type="InterPro" id="IPR011990">
    <property type="entry name" value="TPR-like_helical_dom_sf"/>
</dbReference>
<dbReference type="PANTHER" id="PTHR12854:SF7">
    <property type="entry name" value="ATAXIN-2 HOMOLOG"/>
    <property type="match status" value="1"/>
</dbReference>
<feature type="region of interest" description="Disordered" evidence="2">
    <location>
        <begin position="24"/>
        <end position="44"/>
    </location>
</feature>
<dbReference type="GO" id="GO:0003729">
    <property type="term" value="F:mRNA binding"/>
    <property type="evidence" value="ECO:0007669"/>
    <property type="project" value="TreeGrafter"/>
</dbReference>
<dbReference type="InterPro" id="IPR036770">
    <property type="entry name" value="Ankyrin_rpt-contain_sf"/>
</dbReference>
<feature type="region of interest" description="Disordered" evidence="2">
    <location>
        <begin position="56"/>
        <end position="77"/>
    </location>
</feature>
<keyword evidence="5" id="KW-1185">Reference proteome</keyword>
<accession>A0A418AZI8</accession>
<proteinExistence type="predicted"/>
<organism evidence="4 5">
    <name type="scientific">Aphanomyces invadans</name>
    <dbReference type="NCBI Taxonomy" id="157072"/>
    <lineage>
        <taxon>Eukaryota</taxon>
        <taxon>Sar</taxon>
        <taxon>Stramenopiles</taxon>
        <taxon>Oomycota</taxon>
        <taxon>Saprolegniomycetes</taxon>
        <taxon>Saprolegniales</taxon>
        <taxon>Verrucalvaceae</taxon>
        <taxon>Aphanomyces</taxon>
    </lineage>
</organism>
<sequence>MGCQCSGQSNAAVRFHRGMETNLSMTRHDDNASNGSDSSDSDDDFLRLAPEAARRKAGLTKATSLRGGGEPSSIAERNTASIEKAARKTTFVVAGQTAAQRRLDATKEALHAKARSLALNATHHTRSIFDLPAHGDSDVNLPELSFQFAPSHVQELYEEGYTHAARKHWKPAVEAWEKIVVMDAAHPGKAGAAILDWLLPLHAHMAIAYKKLGLLRRALVSYGRIRQAIEAAVDIPDANRVGQALTPLPNRHDFIADALHQMSKIYHELGDIVRILNLHACCMVVNALHCTDKANALLLEFLSACSDSPEETERIRTLHRDRLLAKMLKDTASGDFGPVDDLLATLENYESSDVTLEHLGHFIDPTTGATFVMAAAGCGHMPLLTKLCKEGLRAKAHLEVQDACGNTALSWACKFGQVLAIQFLLDEGASFQALHTDELKTWPKSSLQALHEHIQARKREKKEVTPAPPAPTTIKVVHVPLPPPLPTSPPPQKKPLYQPLVPVVTDKLAKGGPTAQGKRTAAATRTANPDASTWPTPAQPSSRFTVNAAPPSAAAASGELVGRALQAWCPESEDGDDGCALENESRKTGSTKKWDQFEANRRLFGVESAFDENLYTTARPCGTADQELAAATLAAEIEGKRSVFKHVNEERGVDDDEDHDPEAKYGAVLGSGAYGQRAAESTDGFTDRGVLSKRHK</sequence>
<dbReference type="Proteomes" id="UP000285060">
    <property type="component" value="Unassembled WGS sequence"/>
</dbReference>
<dbReference type="Pfam" id="PF06741">
    <property type="entry name" value="LsmAD"/>
    <property type="match status" value="1"/>
</dbReference>
<dbReference type="InterPro" id="IPR002110">
    <property type="entry name" value="Ankyrin_rpt"/>
</dbReference>
<dbReference type="InterPro" id="IPR045117">
    <property type="entry name" value="ATXN2-like"/>
</dbReference>
<feature type="repeat" description="ANK" evidence="1">
    <location>
        <begin position="404"/>
        <end position="436"/>
    </location>
</feature>
<reference evidence="4 5" key="1">
    <citation type="submission" date="2018-08" db="EMBL/GenBank/DDBJ databases">
        <title>Aphanomyces genome sequencing and annotation.</title>
        <authorList>
            <person name="Minardi D."/>
            <person name="Oidtmann B."/>
            <person name="Van Der Giezen M."/>
            <person name="Studholme D.J."/>
        </authorList>
    </citation>
    <scope>NUCLEOTIDE SEQUENCE [LARGE SCALE GENOMIC DNA]</scope>
    <source>
        <strain evidence="4 5">NJM0002</strain>
    </source>
</reference>
<evidence type="ECO:0000313" key="5">
    <source>
        <dbReference type="Proteomes" id="UP000285060"/>
    </source>
</evidence>
<comment type="caution">
    <text evidence="4">The sequence shown here is derived from an EMBL/GenBank/DDBJ whole genome shotgun (WGS) entry which is preliminary data.</text>
</comment>
<evidence type="ECO:0000259" key="3">
    <source>
        <dbReference type="SMART" id="SM01272"/>
    </source>
</evidence>
<evidence type="ECO:0000256" key="2">
    <source>
        <dbReference type="SAM" id="MobiDB-lite"/>
    </source>
</evidence>
<evidence type="ECO:0000313" key="4">
    <source>
        <dbReference type="EMBL" id="RHY31030.1"/>
    </source>
</evidence>
<dbReference type="Pfam" id="PF12796">
    <property type="entry name" value="Ank_2"/>
    <property type="match status" value="1"/>
</dbReference>
<dbReference type="InterPro" id="IPR009604">
    <property type="entry name" value="LsmAD_domain"/>
</dbReference>